<feature type="non-terminal residue" evidence="1">
    <location>
        <position position="1"/>
    </location>
</feature>
<gene>
    <name evidence="1" type="ORF">SPELUC_LOCUS8289</name>
</gene>
<reference evidence="1" key="1">
    <citation type="submission" date="2021-06" db="EMBL/GenBank/DDBJ databases">
        <authorList>
            <person name="Kallberg Y."/>
            <person name="Tangrot J."/>
            <person name="Rosling A."/>
        </authorList>
    </citation>
    <scope>NUCLEOTIDE SEQUENCE</scope>
    <source>
        <strain evidence="1">28 12/20/2015</strain>
    </source>
</reference>
<dbReference type="Proteomes" id="UP000789366">
    <property type="component" value="Unassembled WGS sequence"/>
</dbReference>
<sequence length="68" mass="7662">TPTTPTLPDDFVFDNMENWALTPPSSTVPRDNYKIEIHKDASDVPGLFSKDRKTITSAELVDYYATNN</sequence>
<evidence type="ECO:0000313" key="2">
    <source>
        <dbReference type="Proteomes" id="UP000789366"/>
    </source>
</evidence>
<proteinExistence type="predicted"/>
<dbReference type="EMBL" id="CAJVPW010012183">
    <property type="protein sequence ID" value="CAG8633007.1"/>
    <property type="molecule type" value="Genomic_DNA"/>
</dbReference>
<keyword evidence="2" id="KW-1185">Reference proteome</keyword>
<feature type="non-terminal residue" evidence="1">
    <location>
        <position position="68"/>
    </location>
</feature>
<evidence type="ECO:0000313" key="1">
    <source>
        <dbReference type="EMBL" id="CAG8633007.1"/>
    </source>
</evidence>
<organism evidence="1 2">
    <name type="scientific">Cetraspora pellucida</name>
    <dbReference type="NCBI Taxonomy" id="1433469"/>
    <lineage>
        <taxon>Eukaryota</taxon>
        <taxon>Fungi</taxon>
        <taxon>Fungi incertae sedis</taxon>
        <taxon>Mucoromycota</taxon>
        <taxon>Glomeromycotina</taxon>
        <taxon>Glomeromycetes</taxon>
        <taxon>Diversisporales</taxon>
        <taxon>Gigasporaceae</taxon>
        <taxon>Cetraspora</taxon>
    </lineage>
</organism>
<accession>A0ACA9N5B0</accession>
<name>A0ACA9N5B0_9GLOM</name>
<protein>
    <submittedName>
        <fullName evidence="1">16965_t:CDS:1</fullName>
    </submittedName>
</protein>
<comment type="caution">
    <text evidence="1">The sequence shown here is derived from an EMBL/GenBank/DDBJ whole genome shotgun (WGS) entry which is preliminary data.</text>
</comment>